<comment type="similarity">
    <text evidence="2">Belongs to the zinc-containing alcohol dehydrogenase family.</text>
</comment>
<proteinExistence type="inferred from homology"/>
<dbReference type="Pfam" id="PF00107">
    <property type="entry name" value="ADH_zinc_N"/>
    <property type="match status" value="1"/>
</dbReference>
<dbReference type="SUPFAM" id="SSF50129">
    <property type="entry name" value="GroES-like"/>
    <property type="match status" value="1"/>
</dbReference>
<evidence type="ECO:0000259" key="4">
    <source>
        <dbReference type="SMART" id="SM00829"/>
    </source>
</evidence>
<dbReference type="STRING" id="1245745.A0A0A2WI69"/>
<dbReference type="CDD" id="cd08249">
    <property type="entry name" value="enoyl_reductase_like"/>
    <property type="match status" value="1"/>
</dbReference>
<sequence length="446" mass="47242">MDKAKVAAASFSADDKSGWHWPIRRRAPFDPNYIKRLFVFVNLTNIFNIKAFPPTYIRASIATHTTSHKKATLHSIIGKTPTTMAAIPTTMKALVAVRDTPNATAPSSVEGRGATVKDVPVPTITDDEILVKVTAVALNPTDFKHVDLFSPDGVVVGCDYAGVVAKVGTGPVATNAWKVGDRVAGWVHGGLFPDRGSFAQYLKVDADLAWKVPDSVSDLAATTYGVSAVTAVLGLNKHLSVSWPDDTTSTSSSGEPILIYAASTGAGLYATRLAKLAGRTVVATASPHNFDLVRRHGADAVFDYKSPTAAADIRAAYPTLTQAFDGISENGTTEFCASVLQPGGAIVILLPPTADEVDGAKIVPILAYTLFGREFHLLPPDGPKFPASPEDRAVLARFYALLPKIVGELEPIPIKELAGGLENLGEGLSLLREGKVSGTKLGYKLE</sequence>
<dbReference type="HOGENOM" id="CLU_026673_16_1_1"/>
<dbReference type="InterPro" id="IPR013149">
    <property type="entry name" value="ADH-like_C"/>
</dbReference>
<organism evidence="5 6">
    <name type="scientific">Beauveria bassiana D1-5</name>
    <dbReference type="NCBI Taxonomy" id="1245745"/>
    <lineage>
        <taxon>Eukaryota</taxon>
        <taxon>Fungi</taxon>
        <taxon>Dikarya</taxon>
        <taxon>Ascomycota</taxon>
        <taxon>Pezizomycotina</taxon>
        <taxon>Sordariomycetes</taxon>
        <taxon>Hypocreomycetidae</taxon>
        <taxon>Hypocreales</taxon>
        <taxon>Cordycipitaceae</taxon>
        <taxon>Beauveria</taxon>
    </lineage>
</organism>
<name>A0A0A2WI69_BEABA</name>
<protein>
    <submittedName>
        <fullName evidence="5">Protein TOXD</fullName>
    </submittedName>
</protein>
<gene>
    <name evidence="5" type="ORF">BBAD15_g1457</name>
</gene>
<evidence type="ECO:0000313" key="5">
    <source>
        <dbReference type="EMBL" id="KGQ12804.1"/>
    </source>
</evidence>
<dbReference type="Pfam" id="PF08240">
    <property type="entry name" value="ADH_N"/>
    <property type="match status" value="1"/>
</dbReference>
<dbReference type="InterPro" id="IPR047122">
    <property type="entry name" value="Trans-enoyl_RdTase-like"/>
</dbReference>
<dbReference type="PANTHER" id="PTHR45348">
    <property type="entry name" value="HYPOTHETICAL OXIDOREDUCTASE (EUROFUNG)"/>
    <property type="match status" value="1"/>
</dbReference>
<dbReference type="eggNOG" id="KOG1198">
    <property type="taxonomic scope" value="Eukaryota"/>
</dbReference>
<dbReference type="SMART" id="SM00829">
    <property type="entry name" value="PKS_ER"/>
    <property type="match status" value="1"/>
</dbReference>
<evidence type="ECO:0000256" key="3">
    <source>
        <dbReference type="ARBA" id="ARBA00023002"/>
    </source>
</evidence>
<comment type="pathway">
    <text evidence="1">Secondary metabolite biosynthesis.</text>
</comment>
<reference evidence="5 6" key="1">
    <citation type="submission" date="2012-10" db="EMBL/GenBank/DDBJ databases">
        <title>Genome sequencing and analysis of entomopathogenic fungi Beauveria bassiana D1-5.</title>
        <authorList>
            <person name="Li Q."/>
            <person name="Wang L."/>
            <person name="Zhang Z."/>
            <person name="Wang Q."/>
            <person name="Ren J."/>
            <person name="Wang M."/>
            <person name="Xu W."/>
            <person name="Wang J."/>
            <person name="Lu Y."/>
            <person name="Du Q."/>
            <person name="Sun Z."/>
        </authorList>
    </citation>
    <scope>NUCLEOTIDE SEQUENCE [LARGE SCALE GENOMIC DNA]</scope>
    <source>
        <strain evidence="5 6">D1-5</strain>
    </source>
</reference>
<dbReference type="EMBL" id="ANFO01000087">
    <property type="protein sequence ID" value="KGQ12804.1"/>
    <property type="molecule type" value="Genomic_DNA"/>
</dbReference>
<dbReference type="InterPro" id="IPR011032">
    <property type="entry name" value="GroES-like_sf"/>
</dbReference>
<dbReference type="Gene3D" id="3.40.50.720">
    <property type="entry name" value="NAD(P)-binding Rossmann-like Domain"/>
    <property type="match status" value="1"/>
</dbReference>
<dbReference type="PANTHER" id="PTHR45348:SF7">
    <property type="entry name" value="ZINC BINDING OXIDOREDUCTASE, PUTATIVE-RELATED"/>
    <property type="match status" value="1"/>
</dbReference>
<dbReference type="SUPFAM" id="SSF51735">
    <property type="entry name" value="NAD(P)-binding Rossmann-fold domains"/>
    <property type="match status" value="1"/>
</dbReference>
<dbReference type="InterPro" id="IPR013154">
    <property type="entry name" value="ADH-like_N"/>
</dbReference>
<dbReference type="InterPro" id="IPR036291">
    <property type="entry name" value="NAD(P)-bd_dom_sf"/>
</dbReference>
<keyword evidence="3" id="KW-0560">Oxidoreductase</keyword>
<comment type="caution">
    <text evidence="5">The sequence shown here is derived from an EMBL/GenBank/DDBJ whole genome shotgun (WGS) entry which is preliminary data.</text>
</comment>
<accession>A0A0A2WI69</accession>
<evidence type="ECO:0000256" key="1">
    <source>
        <dbReference type="ARBA" id="ARBA00005179"/>
    </source>
</evidence>
<dbReference type="Proteomes" id="UP000030106">
    <property type="component" value="Unassembled WGS sequence"/>
</dbReference>
<evidence type="ECO:0000313" key="6">
    <source>
        <dbReference type="Proteomes" id="UP000030106"/>
    </source>
</evidence>
<dbReference type="GO" id="GO:0016651">
    <property type="term" value="F:oxidoreductase activity, acting on NAD(P)H"/>
    <property type="evidence" value="ECO:0007669"/>
    <property type="project" value="InterPro"/>
</dbReference>
<evidence type="ECO:0000256" key="2">
    <source>
        <dbReference type="ARBA" id="ARBA00008072"/>
    </source>
</evidence>
<dbReference type="InterPro" id="IPR020843">
    <property type="entry name" value="ER"/>
</dbReference>
<dbReference type="OrthoDB" id="9992527at2759"/>
<feature type="domain" description="Enoyl reductase (ER)" evidence="4">
    <location>
        <begin position="111"/>
        <end position="436"/>
    </location>
</feature>
<dbReference type="AlphaFoldDB" id="A0A0A2WI69"/>
<dbReference type="Gene3D" id="3.90.180.10">
    <property type="entry name" value="Medium-chain alcohol dehydrogenases, catalytic domain"/>
    <property type="match status" value="1"/>
</dbReference>